<dbReference type="PROSITE" id="PS50023">
    <property type="entry name" value="LIM_DOMAIN_2"/>
    <property type="match status" value="1"/>
</dbReference>
<evidence type="ECO:0000256" key="4">
    <source>
        <dbReference type="ARBA" id="ARBA00023038"/>
    </source>
</evidence>
<feature type="domain" description="LIM zinc-binding" evidence="7">
    <location>
        <begin position="57"/>
        <end position="115"/>
    </location>
</feature>
<keyword evidence="3 5" id="KW-0862">Zinc</keyword>
<sequence>MSPPSTNMSHTQDRSQIVDKANNMDSTKENRPTPTTNNNNNNNNNSNNNNNNNNAVRCCAGCGGKIIDRFLLHAVDRFWHTGCLKCSCCNVQLGDIGHSCFSKGGMILCKKDYLR</sequence>
<evidence type="ECO:0000256" key="6">
    <source>
        <dbReference type="SAM" id="MobiDB-lite"/>
    </source>
</evidence>
<dbReference type="Gene3D" id="2.10.110.10">
    <property type="entry name" value="Cysteine Rich Protein"/>
    <property type="match status" value="1"/>
</dbReference>
<evidence type="ECO:0000256" key="3">
    <source>
        <dbReference type="ARBA" id="ARBA00022833"/>
    </source>
</evidence>
<name>A0A7M7PP15_STRPU</name>
<evidence type="ECO:0000256" key="5">
    <source>
        <dbReference type="PROSITE-ProRule" id="PRU00125"/>
    </source>
</evidence>
<reference evidence="9" key="1">
    <citation type="submission" date="2015-02" db="EMBL/GenBank/DDBJ databases">
        <title>Genome sequencing for Strongylocentrotus purpuratus.</title>
        <authorList>
            <person name="Murali S."/>
            <person name="Liu Y."/>
            <person name="Vee V."/>
            <person name="English A."/>
            <person name="Wang M."/>
            <person name="Skinner E."/>
            <person name="Han Y."/>
            <person name="Muzny D.M."/>
            <person name="Worley K.C."/>
            <person name="Gibbs R.A."/>
        </authorList>
    </citation>
    <scope>NUCLEOTIDE SEQUENCE</scope>
</reference>
<keyword evidence="1 5" id="KW-0479">Metal-binding</keyword>
<dbReference type="OrthoDB" id="6352355at2759"/>
<dbReference type="EnsemblMetazoa" id="XM_030997677">
    <property type="protein sequence ID" value="XP_030853537"/>
    <property type="gene ID" value="LOC582443"/>
</dbReference>
<dbReference type="PANTHER" id="PTHR45787:SF13">
    <property type="entry name" value="LD11652P"/>
    <property type="match status" value="1"/>
</dbReference>
<evidence type="ECO:0000256" key="1">
    <source>
        <dbReference type="ARBA" id="ARBA00022723"/>
    </source>
</evidence>
<keyword evidence="9" id="KW-1185">Reference proteome</keyword>
<dbReference type="InParanoid" id="A0A7M7PP15"/>
<dbReference type="PANTHER" id="PTHR45787">
    <property type="entry name" value="LD11652P"/>
    <property type="match status" value="1"/>
</dbReference>
<dbReference type="AlphaFoldDB" id="A0A7M7PP15"/>
<feature type="compositionally biased region" description="Polar residues" evidence="6">
    <location>
        <begin position="1"/>
        <end position="10"/>
    </location>
</feature>
<feature type="compositionally biased region" description="Low complexity" evidence="6">
    <location>
        <begin position="37"/>
        <end position="51"/>
    </location>
</feature>
<dbReference type="InterPro" id="IPR001781">
    <property type="entry name" value="Znf_LIM"/>
</dbReference>
<evidence type="ECO:0000313" key="8">
    <source>
        <dbReference type="EnsemblMetazoa" id="XP_030853537"/>
    </source>
</evidence>
<dbReference type="OMA" id="NCWHENC"/>
<dbReference type="SUPFAM" id="SSF57716">
    <property type="entry name" value="Glucocorticoid receptor-like (DNA-binding domain)"/>
    <property type="match status" value="2"/>
</dbReference>
<keyword evidence="4 5" id="KW-0440">LIM domain</keyword>
<evidence type="ECO:0000259" key="7">
    <source>
        <dbReference type="PROSITE" id="PS50023"/>
    </source>
</evidence>
<dbReference type="GO" id="GO:0046872">
    <property type="term" value="F:metal ion binding"/>
    <property type="evidence" value="ECO:0007669"/>
    <property type="project" value="UniProtKB-KW"/>
</dbReference>
<feature type="region of interest" description="Disordered" evidence="6">
    <location>
        <begin position="1"/>
        <end position="51"/>
    </location>
</feature>
<dbReference type="SMART" id="SM00132">
    <property type="entry name" value="LIM"/>
    <property type="match status" value="1"/>
</dbReference>
<evidence type="ECO:0000313" key="9">
    <source>
        <dbReference type="Proteomes" id="UP000007110"/>
    </source>
</evidence>
<accession>A0A7M7PP15</accession>
<organism evidence="8 9">
    <name type="scientific">Strongylocentrotus purpuratus</name>
    <name type="common">Purple sea urchin</name>
    <dbReference type="NCBI Taxonomy" id="7668"/>
    <lineage>
        <taxon>Eukaryota</taxon>
        <taxon>Metazoa</taxon>
        <taxon>Echinodermata</taxon>
        <taxon>Eleutherozoa</taxon>
        <taxon>Echinozoa</taxon>
        <taxon>Echinoidea</taxon>
        <taxon>Euechinoidea</taxon>
        <taxon>Echinacea</taxon>
        <taxon>Camarodonta</taxon>
        <taxon>Echinidea</taxon>
        <taxon>Strongylocentrotidae</taxon>
        <taxon>Strongylocentrotus</taxon>
    </lineage>
</organism>
<dbReference type="CDD" id="cd09386">
    <property type="entry name" value="LIM1_LMO4"/>
    <property type="match status" value="1"/>
</dbReference>
<dbReference type="Proteomes" id="UP000007110">
    <property type="component" value="Unassembled WGS sequence"/>
</dbReference>
<dbReference type="RefSeq" id="XP_030853537.1">
    <property type="nucleotide sequence ID" value="XM_030997677.1"/>
</dbReference>
<keyword evidence="2" id="KW-0677">Repeat</keyword>
<dbReference type="InterPro" id="IPR050945">
    <property type="entry name" value="LMO_RBTN_TF"/>
</dbReference>
<dbReference type="GeneID" id="582443"/>
<proteinExistence type="predicted"/>
<reference evidence="8" key="2">
    <citation type="submission" date="2021-01" db="UniProtKB">
        <authorList>
            <consortium name="EnsemblMetazoa"/>
        </authorList>
    </citation>
    <scope>IDENTIFICATION</scope>
</reference>
<dbReference type="KEGG" id="spu:582443"/>
<dbReference type="PROSITE" id="PS00478">
    <property type="entry name" value="LIM_DOMAIN_1"/>
    <property type="match status" value="1"/>
</dbReference>
<protein>
    <recommendedName>
        <fullName evidence="7">LIM zinc-binding domain-containing protein</fullName>
    </recommendedName>
</protein>
<evidence type="ECO:0000256" key="2">
    <source>
        <dbReference type="ARBA" id="ARBA00022737"/>
    </source>
</evidence>
<dbReference type="Pfam" id="PF00412">
    <property type="entry name" value="LIM"/>
    <property type="match status" value="1"/>
</dbReference>